<dbReference type="Gramene" id="TraesWEE_scaffold_399303_01G000100.1">
    <property type="protein sequence ID" value="TraesWEE_scaffold_399303_01G000100.1"/>
    <property type="gene ID" value="TraesWEE_scaffold_399303_01G000100"/>
</dbReference>
<dbReference type="AlphaFoldDB" id="A0A9R1L8W4"/>
<dbReference type="Gramene" id="TraesJUL6B03G03446230.1">
    <property type="protein sequence ID" value="TraesJUL6B03G03446230.1"/>
    <property type="gene ID" value="TraesJUL6B03G03446230"/>
</dbReference>
<sequence length="105" mass="11299">MDKYTIRILALGALVCLHLVCSATVAQCQIMADTDSKKIDLPDGLCVEISPDGCTYHDGLCFHCLVTDVYYPTMDDCKSNCNKSSSLQDVLVAMTTSPPPPLSAP</sequence>
<reference evidence="2" key="2">
    <citation type="submission" date="2020-03" db="EMBL/GenBank/DDBJ databases">
        <title>The second near-complete assembly of the hexaploid bread wheat (Triticum aestivum) genome.</title>
        <authorList>
            <person name="Zimin A.V."/>
            <person name="Puiu D."/>
            <person name="Shumante A."/>
            <person name="Alonge M."/>
            <person name="Salzberg S.L."/>
        </authorList>
    </citation>
    <scope>NUCLEOTIDE SEQUENCE</scope>
    <source>
        <tissue evidence="2">Leaf</tissue>
    </source>
</reference>
<gene>
    <name evidence="2" type="ORF">CFC21_085694</name>
</gene>
<comment type="caution">
    <text evidence="2">The sequence shown here is derived from an EMBL/GenBank/DDBJ whole genome shotgun (WGS) entry which is preliminary data.</text>
</comment>
<evidence type="ECO:0000256" key="1">
    <source>
        <dbReference type="SAM" id="SignalP"/>
    </source>
</evidence>
<protein>
    <recommendedName>
        <fullName evidence="3">Embryo surrounding factor 1 brassicaceae domain-containing protein</fullName>
    </recommendedName>
</protein>
<reference evidence="2" key="1">
    <citation type="journal article" date="2017" name="Gigascience">
        <title>The first near-complete assembly of the hexaploid bread wheat genome, Triticum aestivum.</title>
        <authorList>
            <person name="Zimin A.V."/>
            <person name="Puiu D."/>
            <person name="Hall R."/>
            <person name="Kingan S."/>
            <person name="Clavijo B.J."/>
            <person name="Salzberg S.L."/>
        </authorList>
    </citation>
    <scope>NUCLEOTIDE SEQUENCE</scope>
    <source>
        <tissue evidence="2">Leaf</tissue>
    </source>
</reference>
<organism evidence="2">
    <name type="scientific">Triticum aestivum</name>
    <name type="common">Wheat</name>
    <dbReference type="NCBI Taxonomy" id="4565"/>
    <lineage>
        <taxon>Eukaryota</taxon>
        <taxon>Viridiplantae</taxon>
        <taxon>Streptophyta</taxon>
        <taxon>Embryophyta</taxon>
        <taxon>Tracheophyta</taxon>
        <taxon>Spermatophyta</taxon>
        <taxon>Magnoliopsida</taxon>
        <taxon>Liliopsida</taxon>
        <taxon>Poales</taxon>
        <taxon>Poaceae</taxon>
        <taxon>BOP clade</taxon>
        <taxon>Pooideae</taxon>
        <taxon>Triticodae</taxon>
        <taxon>Triticeae</taxon>
        <taxon>Triticinae</taxon>
        <taxon>Triticum</taxon>
    </lineage>
</organism>
<dbReference type="Gramene" id="TraesMAC6B03G03418160.1">
    <property type="protein sequence ID" value="TraesMAC6B03G03418160.1"/>
    <property type="gene ID" value="TraesMAC6B03G03418160"/>
</dbReference>
<dbReference type="EMBL" id="CM022227">
    <property type="protein sequence ID" value="KAF7081789.1"/>
    <property type="molecule type" value="Genomic_DNA"/>
</dbReference>
<dbReference type="Gramene" id="TraesRN6D0100014700.1">
    <property type="protein sequence ID" value="TraesRN6D0100014700.1"/>
    <property type="gene ID" value="TraesRN6D0100014700"/>
</dbReference>
<dbReference type="Proteomes" id="UP000815260">
    <property type="component" value="Chromosome 6B"/>
</dbReference>
<dbReference type="Gramene" id="TraesSYM6B03G03362350.1">
    <property type="protein sequence ID" value="TraesSYM6B03G03362350.1"/>
    <property type="gene ID" value="TraesSYM6B03G03362350"/>
</dbReference>
<dbReference type="OrthoDB" id="10600364at2759"/>
<dbReference type="Gramene" id="TraesNOR6B03G03453440.1">
    <property type="protein sequence ID" value="TraesNOR6B03G03453440.1"/>
    <property type="gene ID" value="TraesNOR6B03G03453440"/>
</dbReference>
<evidence type="ECO:0008006" key="3">
    <source>
        <dbReference type="Google" id="ProtNLM"/>
    </source>
</evidence>
<feature type="signal peptide" evidence="1">
    <location>
        <begin position="1"/>
        <end position="28"/>
    </location>
</feature>
<feature type="chain" id="PRO_5040449576" description="Embryo surrounding factor 1 brassicaceae domain-containing protein" evidence="1">
    <location>
        <begin position="29"/>
        <end position="105"/>
    </location>
</feature>
<proteinExistence type="predicted"/>
<accession>A0A9R1L8W4</accession>
<dbReference type="Gramene" id="TraesSTA6B03G03410820.1">
    <property type="protein sequence ID" value="TraesSTA6B03G03410820.1"/>
    <property type="gene ID" value="TraesSTA6B03G03410820"/>
</dbReference>
<name>A0A9R1L8W4_WHEAT</name>
<evidence type="ECO:0000313" key="2">
    <source>
        <dbReference type="EMBL" id="KAF7081789.1"/>
    </source>
</evidence>
<keyword evidence="1" id="KW-0732">Signal</keyword>